<dbReference type="InterPro" id="IPR049439">
    <property type="entry name" value="TRAFD1-XIAF1_Znf"/>
</dbReference>
<evidence type="ECO:0000256" key="3">
    <source>
        <dbReference type="ARBA" id="ARBA00022833"/>
    </source>
</evidence>
<dbReference type="RefSeq" id="XP_013879139.1">
    <property type="nucleotide sequence ID" value="XM_014023685.1"/>
</dbReference>
<dbReference type="InterPro" id="IPR001293">
    <property type="entry name" value="Znf_TRAF"/>
</dbReference>
<dbReference type="InterPro" id="IPR013083">
    <property type="entry name" value="Znf_RING/FYVE/PHD"/>
</dbReference>
<dbReference type="AlphaFoldDB" id="A0A2I4CGL6"/>
<dbReference type="PANTHER" id="PTHR16295:SF17">
    <property type="entry name" value="XIAP-ASSOCIATED FACTOR 1"/>
    <property type="match status" value="1"/>
</dbReference>
<dbReference type="PROSITE" id="PS50145">
    <property type="entry name" value="ZF_TRAF"/>
    <property type="match status" value="1"/>
</dbReference>
<evidence type="ECO:0000313" key="8">
    <source>
        <dbReference type="RefSeq" id="XP_013879139.1"/>
    </source>
</evidence>
<accession>A0A2I4CGL6</accession>
<evidence type="ECO:0000256" key="1">
    <source>
        <dbReference type="ARBA" id="ARBA00022723"/>
    </source>
</evidence>
<organism evidence="7 8">
    <name type="scientific">Austrofundulus limnaeus</name>
    <name type="common">Annual killifish</name>
    <dbReference type="NCBI Taxonomy" id="52670"/>
    <lineage>
        <taxon>Eukaryota</taxon>
        <taxon>Metazoa</taxon>
        <taxon>Chordata</taxon>
        <taxon>Craniata</taxon>
        <taxon>Vertebrata</taxon>
        <taxon>Euteleostomi</taxon>
        <taxon>Actinopterygii</taxon>
        <taxon>Neopterygii</taxon>
        <taxon>Teleostei</taxon>
        <taxon>Neoteleostei</taxon>
        <taxon>Acanthomorphata</taxon>
        <taxon>Ovalentaria</taxon>
        <taxon>Atherinomorphae</taxon>
        <taxon>Cyprinodontiformes</taxon>
        <taxon>Rivulidae</taxon>
        <taxon>Austrofundulus</taxon>
    </lineage>
</organism>
<dbReference type="OrthoDB" id="193703at2759"/>
<feature type="region of interest" description="Disordered" evidence="5">
    <location>
        <begin position="152"/>
        <end position="180"/>
    </location>
</feature>
<protein>
    <submittedName>
        <fullName evidence="8">XIAP-associated factor 1</fullName>
    </submittedName>
</protein>
<reference evidence="8" key="1">
    <citation type="submission" date="2025-08" db="UniProtKB">
        <authorList>
            <consortium name="RefSeq"/>
        </authorList>
    </citation>
    <scope>IDENTIFICATION</scope>
</reference>
<evidence type="ECO:0000256" key="5">
    <source>
        <dbReference type="SAM" id="MobiDB-lite"/>
    </source>
</evidence>
<feature type="region of interest" description="Disordered" evidence="5">
    <location>
        <begin position="208"/>
        <end position="234"/>
    </location>
</feature>
<dbReference type="PANTHER" id="PTHR16295">
    <property type="entry name" value="TRAF-TYPE ZINC FINGER PROTEIN-RELATED"/>
    <property type="match status" value="1"/>
</dbReference>
<feature type="zinc finger region" description="TRAF-type" evidence="4">
    <location>
        <begin position="50"/>
        <end position="126"/>
    </location>
</feature>
<dbReference type="Pfam" id="PF21366">
    <property type="entry name" value="TRAFD1-XIAF1_ZnF"/>
    <property type="match status" value="1"/>
</dbReference>
<dbReference type="InterPro" id="IPR051986">
    <property type="entry name" value="Innate_Immune_Apopt_Reg"/>
</dbReference>
<dbReference type="GO" id="GO:0008270">
    <property type="term" value="F:zinc ion binding"/>
    <property type="evidence" value="ECO:0007669"/>
    <property type="project" value="UniProtKB-KW"/>
</dbReference>
<name>A0A2I4CGL6_AUSLI</name>
<dbReference type="GO" id="GO:0005739">
    <property type="term" value="C:mitochondrion"/>
    <property type="evidence" value="ECO:0007669"/>
    <property type="project" value="TreeGrafter"/>
</dbReference>
<evidence type="ECO:0000256" key="4">
    <source>
        <dbReference type="PROSITE-ProRule" id="PRU00207"/>
    </source>
</evidence>
<feature type="compositionally biased region" description="Acidic residues" evidence="5">
    <location>
        <begin position="211"/>
        <end position="224"/>
    </location>
</feature>
<sequence>MWRTTESGAQRVSLSVLVKRKNSPAMDDKEATQTCMKCHKEVAEANFALHETHCNRFLCLCPDCNESVPRDQLSQHREEQHTQVRCSKCNKKMERCHLMDHESEECVERLHKCPFCELEVPWKELQEHSLVCGSRTELCRDCGRYVQLRDQPDHSCTRSAPDDSQGPPQAAGAGHDTKPPVSCSTCLGSFPAEDFVKHQEECFPAKRFVNEEDEREEEEEESEDFTQRSSPQLSSAYRATSLIHSASRGPGSDGGNPEQISTCPHCHLALPLQTLTWHEVKCRTHIFLKYREA</sequence>
<keyword evidence="3 4" id="KW-0862">Zinc</keyword>
<evidence type="ECO:0000313" key="7">
    <source>
        <dbReference type="Proteomes" id="UP000192220"/>
    </source>
</evidence>
<dbReference type="KEGG" id="alim:106528498"/>
<gene>
    <name evidence="8" type="primary">xaf1</name>
</gene>
<dbReference type="CTD" id="54739"/>
<dbReference type="GeneID" id="106528498"/>
<dbReference type="Gene3D" id="3.30.40.10">
    <property type="entry name" value="Zinc/RING finger domain, C3HC4 (zinc finger)"/>
    <property type="match status" value="2"/>
</dbReference>
<feature type="domain" description="TRAF-type" evidence="6">
    <location>
        <begin position="50"/>
        <end position="126"/>
    </location>
</feature>
<dbReference type="InParanoid" id="A0A2I4CGL6"/>
<keyword evidence="2 4" id="KW-0863">Zinc-finger</keyword>
<evidence type="ECO:0000256" key="2">
    <source>
        <dbReference type="ARBA" id="ARBA00022771"/>
    </source>
</evidence>
<proteinExistence type="predicted"/>
<dbReference type="Proteomes" id="UP000192220">
    <property type="component" value="Unplaced"/>
</dbReference>
<dbReference type="STRING" id="52670.A0A2I4CGL6"/>
<dbReference type="FunCoup" id="A0A2I4CGL6">
    <property type="interactions" value="9"/>
</dbReference>
<evidence type="ECO:0000259" key="6">
    <source>
        <dbReference type="PROSITE" id="PS50145"/>
    </source>
</evidence>
<keyword evidence="1 4" id="KW-0479">Metal-binding</keyword>
<keyword evidence="7" id="KW-1185">Reference proteome</keyword>